<evidence type="ECO:0000313" key="3">
    <source>
        <dbReference type="Proteomes" id="UP001595812"/>
    </source>
</evidence>
<gene>
    <name evidence="2" type="ORF">ACFOSX_03565</name>
</gene>
<organism evidence="2 3">
    <name type="scientific">Winogradskyella maritima</name>
    <dbReference type="NCBI Taxonomy" id="1517766"/>
    <lineage>
        <taxon>Bacteria</taxon>
        <taxon>Pseudomonadati</taxon>
        <taxon>Bacteroidota</taxon>
        <taxon>Flavobacteriia</taxon>
        <taxon>Flavobacteriales</taxon>
        <taxon>Flavobacteriaceae</taxon>
        <taxon>Winogradskyella</taxon>
    </lineage>
</organism>
<comment type="caution">
    <text evidence="2">The sequence shown here is derived from an EMBL/GenBank/DDBJ whole genome shotgun (WGS) entry which is preliminary data.</text>
</comment>
<keyword evidence="3" id="KW-1185">Reference proteome</keyword>
<proteinExistence type="predicted"/>
<protein>
    <submittedName>
        <fullName evidence="2">Dihydroorotase</fullName>
    </submittedName>
</protein>
<accession>A0ABV8AH19</accession>
<name>A0ABV8AH19_9FLAO</name>
<feature type="chain" id="PRO_5046320264" evidence="1">
    <location>
        <begin position="23"/>
        <end position="123"/>
    </location>
</feature>
<feature type="signal peptide" evidence="1">
    <location>
        <begin position="1"/>
        <end position="22"/>
    </location>
</feature>
<evidence type="ECO:0000313" key="2">
    <source>
        <dbReference type="EMBL" id="MFC3876300.1"/>
    </source>
</evidence>
<sequence>MKKYIFSSVFAFIISAFSYSQSSSSTYNVDDVFEIGNVKDNNYKYINFPKANFIIKKGGIVNYDNLKGSKVVITSIEKKENGKQVATIKLTDSRRFFNSHKYVTVDIDKAIENKELYFLNKNL</sequence>
<dbReference type="Proteomes" id="UP001595812">
    <property type="component" value="Unassembled WGS sequence"/>
</dbReference>
<reference evidence="3" key="1">
    <citation type="journal article" date="2019" name="Int. J. Syst. Evol. Microbiol.">
        <title>The Global Catalogue of Microorganisms (GCM) 10K type strain sequencing project: providing services to taxonomists for standard genome sequencing and annotation.</title>
        <authorList>
            <consortium name="The Broad Institute Genomics Platform"/>
            <consortium name="The Broad Institute Genome Sequencing Center for Infectious Disease"/>
            <person name="Wu L."/>
            <person name="Ma J."/>
        </authorList>
    </citation>
    <scope>NUCLEOTIDE SEQUENCE [LARGE SCALE GENOMIC DNA]</scope>
    <source>
        <strain evidence="3">CECT 8979</strain>
    </source>
</reference>
<keyword evidence="1" id="KW-0732">Signal</keyword>
<dbReference type="EMBL" id="JBHSAT010000004">
    <property type="protein sequence ID" value="MFC3876300.1"/>
    <property type="molecule type" value="Genomic_DNA"/>
</dbReference>
<evidence type="ECO:0000256" key="1">
    <source>
        <dbReference type="SAM" id="SignalP"/>
    </source>
</evidence>
<dbReference type="RefSeq" id="WP_386097089.1">
    <property type="nucleotide sequence ID" value="NZ_JBHSAT010000004.1"/>
</dbReference>